<dbReference type="VEuPathDB" id="FungiDB:BTJ68_08359"/>
<dbReference type="Proteomes" id="UP000281468">
    <property type="component" value="Unassembled WGS sequence"/>
</dbReference>
<name>A0A3M7EVV8_HORWE</name>
<dbReference type="Gene3D" id="2.170.150.70">
    <property type="match status" value="1"/>
</dbReference>
<organism evidence="2 3">
    <name type="scientific">Hortaea werneckii</name>
    <name type="common">Black yeast</name>
    <name type="synonym">Cladosporium werneckii</name>
    <dbReference type="NCBI Taxonomy" id="91943"/>
    <lineage>
        <taxon>Eukaryota</taxon>
        <taxon>Fungi</taxon>
        <taxon>Dikarya</taxon>
        <taxon>Ascomycota</taxon>
        <taxon>Pezizomycotina</taxon>
        <taxon>Dothideomycetes</taxon>
        <taxon>Dothideomycetidae</taxon>
        <taxon>Mycosphaerellales</taxon>
        <taxon>Teratosphaeriaceae</taxon>
        <taxon>Hortaea</taxon>
    </lineage>
</organism>
<evidence type="ECO:0000313" key="3">
    <source>
        <dbReference type="Proteomes" id="UP000281468"/>
    </source>
</evidence>
<dbReference type="InterPro" id="IPR052355">
    <property type="entry name" value="CENP-V-like"/>
</dbReference>
<dbReference type="AlphaFoldDB" id="A0A3M7EVV8"/>
<accession>A0A3M7EVV8</accession>
<dbReference type="EMBL" id="QWIQ01000623">
    <property type="protein sequence ID" value="RMY80699.1"/>
    <property type="molecule type" value="Genomic_DNA"/>
</dbReference>
<dbReference type="InterPro" id="IPR011057">
    <property type="entry name" value="Mss4-like_sf"/>
</dbReference>
<feature type="compositionally biased region" description="Polar residues" evidence="1">
    <location>
        <begin position="197"/>
        <end position="210"/>
    </location>
</feature>
<feature type="region of interest" description="Disordered" evidence="1">
    <location>
        <begin position="188"/>
        <end position="213"/>
    </location>
</feature>
<protein>
    <recommendedName>
        <fullName evidence="4">CENP-V/GFA domain-containing protein</fullName>
    </recommendedName>
</protein>
<dbReference type="PANTHER" id="PTHR28620:SF1">
    <property type="entry name" value="CENP-V_GFA DOMAIN-CONTAINING PROTEIN"/>
    <property type="match status" value="1"/>
</dbReference>
<gene>
    <name evidence="2" type="ORF">D0862_12630</name>
</gene>
<proteinExistence type="predicted"/>
<reference evidence="2 3" key="1">
    <citation type="journal article" date="2018" name="BMC Genomics">
        <title>Genomic evidence for intraspecific hybridization in a clonal and extremely halotolerant yeast.</title>
        <authorList>
            <person name="Gostincar C."/>
            <person name="Stajich J.E."/>
            <person name="Zupancic J."/>
            <person name="Zalar P."/>
            <person name="Gunde-Cimerman N."/>
        </authorList>
    </citation>
    <scope>NUCLEOTIDE SEQUENCE [LARGE SCALE GENOMIC DNA]</scope>
    <source>
        <strain evidence="2 3">EXF-171</strain>
    </source>
</reference>
<evidence type="ECO:0008006" key="4">
    <source>
        <dbReference type="Google" id="ProtNLM"/>
    </source>
</evidence>
<evidence type="ECO:0000313" key="2">
    <source>
        <dbReference type="EMBL" id="RMY80699.1"/>
    </source>
</evidence>
<dbReference type="PANTHER" id="PTHR28620">
    <property type="entry name" value="CENTROMERE PROTEIN V"/>
    <property type="match status" value="1"/>
</dbReference>
<dbReference type="SUPFAM" id="SSF51316">
    <property type="entry name" value="Mss4-like"/>
    <property type="match status" value="1"/>
</dbReference>
<evidence type="ECO:0000256" key="1">
    <source>
        <dbReference type="SAM" id="MobiDB-lite"/>
    </source>
</evidence>
<sequence>MAEQISASAKQALNLPADTQVPWSTPNGVSAVYDLHCHCAAIRYKIRISPPLYAEHAKGREQCVAVACECSYCMRNGYWGVHPLKRDIEWTYGREHIKLYAHGGTEGKNPFWLCDVCGCVLGTDATAIMEALGLEEIRCTVNVKMLKDFDPKKIKVRKFDLPKLMPPKSNALVISTSIIQTFTDYQEASDTREQASRPPTMSNETPTNFSKRAPGMSVRLTQSKDSVVNLYPDTFRQDLMCLRCKRVSLLAQRGRVLANSLAREEEDIIVYRTNLGKLDAREEHRAAINGHRAFDTSPGSSCSEAQSGNDMLGERLNLSHWFGDNLDPVKAARLADSVRNLEILIPMEPSPMIDVEAHDNHRAAANKTAYLFARLVRAFPNVRRLVTRLTTYEIGQKMSYVCERGSNKRYAAFELPEHLSDHIALNFQRRIKEVVRAVICTSTPALEEKVIVLFQERERDHRRWRDGPLGDPELHINRRHAQQGDAEGLAKQMMGHPSCCVQLWNTQLVSSSIDNFI</sequence>
<comment type="caution">
    <text evidence="2">The sequence shown here is derived from an EMBL/GenBank/DDBJ whole genome shotgun (WGS) entry which is preliminary data.</text>
</comment>